<keyword evidence="1" id="KW-0472">Membrane</keyword>
<sequence>MSVIYADFSGFINFLNLLKILNWFLYLVCCFLIKNCDVFNA</sequence>
<evidence type="ECO:0000256" key="1">
    <source>
        <dbReference type="SAM" id="Phobius"/>
    </source>
</evidence>
<evidence type="ECO:0000313" key="3">
    <source>
        <dbReference type="Proteomes" id="UP000004506"/>
    </source>
</evidence>
<feature type="transmembrane region" description="Helical" evidence="1">
    <location>
        <begin position="12"/>
        <end position="33"/>
    </location>
</feature>
<protein>
    <submittedName>
        <fullName evidence="2">Uncharacterized protein</fullName>
    </submittedName>
</protein>
<keyword evidence="1" id="KW-0812">Transmembrane</keyword>
<name>A0AA86YWL7_PROST</name>
<gene>
    <name evidence="2" type="ORF">PROSTU_00212</name>
</gene>
<reference evidence="2 3" key="3">
    <citation type="submission" date="2008-05" db="EMBL/GenBank/DDBJ databases">
        <authorList>
            <person name="Fulton L."/>
            <person name="Clifton S."/>
            <person name="Fulton B."/>
            <person name="Xu J."/>
            <person name="Minx P."/>
            <person name="Pepin K.H."/>
            <person name="Johnson M."/>
            <person name="Thiruvilangam P."/>
            <person name="Bhonagiri V."/>
            <person name="Nash W.E."/>
            <person name="Mardis E.R."/>
            <person name="Wilson R.K."/>
        </authorList>
    </citation>
    <scope>NUCLEOTIDE SEQUENCE [LARGE SCALE GENOMIC DNA]</scope>
    <source>
        <strain evidence="2 3">ATCC 25827</strain>
    </source>
</reference>
<keyword evidence="1" id="KW-1133">Transmembrane helix</keyword>
<accession>A0AA86YWL7</accession>
<reference evidence="3" key="2">
    <citation type="submission" date="2008-04" db="EMBL/GenBank/DDBJ databases">
        <title>Draft genome sequence of Providencia stuartii(ATCC 25827).</title>
        <authorList>
            <person name="Sudarsanam P."/>
            <person name="Ley R."/>
            <person name="Guruge J."/>
            <person name="Turnbaugh P.J."/>
            <person name="Mahowald M."/>
            <person name="Liep D."/>
            <person name="Gordon J."/>
        </authorList>
    </citation>
    <scope>NUCLEOTIDE SEQUENCE [LARGE SCALE GENOMIC DNA]</scope>
    <source>
        <strain evidence="3">ATCC 25827</strain>
    </source>
</reference>
<dbReference type="Proteomes" id="UP000004506">
    <property type="component" value="Unassembled WGS sequence"/>
</dbReference>
<evidence type="ECO:0000313" key="2">
    <source>
        <dbReference type="EMBL" id="EDU61676.1"/>
    </source>
</evidence>
<reference evidence="3" key="1">
    <citation type="submission" date="2008-04" db="EMBL/GenBank/DDBJ databases">
        <title>Draft genome sequence of Providencia stuartii (ATCC 25827).</title>
        <authorList>
            <person name="Sudarsanam P."/>
            <person name="Ley R."/>
            <person name="Guruge J."/>
            <person name="Turnbaugh P.J."/>
            <person name="Mahowald M."/>
            <person name="Liep D."/>
            <person name="Gordon J."/>
        </authorList>
    </citation>
    <scope>NUCLEOTIDE SEQUENCE [LARGE SCALE GENOMIC DNA]</scope>
    <source>
        <strain evidence="3">ATCC 25827</strain>
    </source>
</reference>
<dbReference type="AlphaFoldDB" id="A0AA86YWL7"/>
<proteinExistence type="predicted"/>
<comment type="caution">
    <text evidence="2">The sequence shown here is derived from an EMBL/GenBank/DDBJ whole genome shotgun (WGS) entry which is preliminary data.</text>
</comment>
<dbReference type="EMBL" id="ABJD02000046">
    <property type="protein sequence ID" value="EDU61676.1"/>
    <property type="molecule type" value="Genomic_DNA"/>
</dbReference>
<organism evidence="2 3">
    <name type="scientific">Providencia stuartii ATCC 25827</name>
    <dbReference type="NCBI Taxonomy" id="471874"/>
    <lineage>
        <taxon>Bacteria</taxon>
        <taxon>Pseudomonadati</taxon>
        <taxon>Pseudomonadota</taxon>
        <taxon>Gammaproteobacteria</taxon>
        <taxon>Enterobacterales</taxon>
        <taxon>Morganellaceae</taxon>
        <taxon>Providencia</taxon>
    </lineage>
</organism>